<name>A0A8S9ZPL9_9BILA</name>
<keyword evidence="1" id="KW-0723">Serine/threonine-protein kinase</keyword>
<feature type="domain" description="Death" evidence="7">
    <location>
        <begin position="504"/>
        <end position="585"/>
    </location>
</feature>
<dbReference type="PANTHER" id="PTHR24342">
    <property type="entry name" value="SERINE/THREONINE-PROTEIN KINASE 17"/>
    <property type="match status" value="1"/>
</dbReference>
<accession>A0A8S9ZPL9</accession>
<keyword evidence="2" id="KW-0808">Transferase</keyword>
<dbReference type="Proteomes" id="UP000605970">
    <property type="component" value="Unassembled WGS sequence"/>
</dbReference>
<dbReference type="GO" id="GO:0043065">
    <property type="term" value="P:positive regulation of apoptotic process"/>
    <property type="evidence" value="ECO:0007669"/>
    <property type="project" value="TreeGrafter"/>
</dbReference>
<keyword evidence="6" id="KW-1133">Transmembrane helix</keyword>
<keyword evidence="6" id="KW-0812">Transmembrane</keyword>
<dbReference type="GO" id="GO:0005524">
    <property type="term" value="F:ATP binding"/>
    <property type="evidence" value="ECO:0007669"/>
    <property type="project" value="UniProtKB-KW"/>
</dbReference>
<evidence type="ECO:0000256" key="2">
    <source>
        <dbReference type="ARBA" id="ARBA00022679"/>
    </source>
</evidence>
<dbReference type="GO" id="GO:0004674">
    <property type="term" value="F:protein serine/threonine kinase activity"/>
    <property type="evidence" value="ECO:0007669"/>
    <property type="project" value="UniProtKB-KW"/>
</dbReference>
<dbReference type="EMBL" id="JABEBT010000046">
    <property type="protein sequence ID" value="KAF7635152.1"/>
    <property type="molecule type" value="Genomic_DNA"/>
</dbReference>
<dbReference type="Pfam" id="PF00531">
    <property type="entry name" value="Death"/>
    <property type="match status" value="1"/>
</dbReference>
<evidence type="ECO:0000259" key="7">
    <source>
        <dbReference type="PROSITE" id="PS50017"/>
    </source>
</evidence>
<dbReference type="PROSITE" id="PS50017">
    <property type="entry name" value="DEATH_DOMAIN"/>
    <property type="match status" value="1"/>
</dbReference>
<dbReference type="OrthoDB" id="504170at2759"/>
<evidence type="ECO:0000256" key="1">
    <source>
        <dbReference type="ARBA" id="ARBA00022527"/>
    </source>
</evidence>
<keyword evidence="3" id="KW-0547">Nucleotide-binding</keyword>
<dbReference type="Gene3D" id="1.10.533.10">
    <property type="entry name" value="Death Domain, Fas"/>
    <property type="match status" value="1"/>
</dbReference>
<reference evidence="8" key="1">
    <citation type="journal article" date="2020" name="Ecol. Evol.">
        <title>Genome structure and content of the rice root-knot nematode (Meloidogyne graminicola).</title>
        <authorList>
            <person name="Phan N.T."/>
            <person name="Danchin E.G.J."/>
            <person name="Klopp C."/>
            <person name="Perfus-Barbeoch L."/>
            <person name="Kozlowski D.K."/>
            <person name="Koutsovoulos G.D."/>
            <person name="Lopez-Roques C."/>
            <person name="Bouchez O."/>
            <person name="Zahm M."/>
            <person name="Besnard G."/>
            <person name="Bellafiore S."/>
        </authorList>
    </citation>
    <scope>NUCLEOTIDE SEQUENCE</scope>
    <source>
        <strain evidence="8">VN-18</strain>
    </source>
</reference>
<feature type="transmembrane region" description="Helical" evidence="6">
    <location>
        <begin position="12"/>
        <end position="35"/>
    </location>
</feature>
<dbReference type="PANTHER" id="PTHR24342:SF14">
    <property type="entry name" value="DEATH-ASSOCIATED PROTEIN KINASE DAPK-1"/>
    <property type="match status" value="1"/>
</dbReference>
<dbReference type="SUPFAM" id="SSF47986">
    <property type="entry name" value="DEATH domain"/>
    <property type="match status" value="1"/>
</dbReference>
<organism evidence="8 9">
    <name type="scientific">Meloidogyne graminicola</name>
    <dbReference type="NCBI Taxonomy" id="189291"/>
    <lineage>
        <taxon>Eukaryota</taxon>
        <taxon>Metazoa</taxon>
        <taxon>Ecdysozoa</taxon>
        <taxon>Nematoda</taxon>
        <taxon>Chromadorea</taxon>
        <taxon>Rhabditida</taxon>
        <taxon>Tylenchina</taxon>
        <taxon>Tylenchomorpha</taxon>
        <taxon>Tylenchoidea</taxon>
        <taxon>Meloidogynidae</taxon>
        <taxon>Meloidogyninae</taxon>
        <taxon>Meloidogyne</taxon>
    </lineage>
</organism>
<evidence type="ECO:0000256" key="5">
    <source>
        <dbReference type="ARBA" id="ARBA00022840"/>
    </source>
</evidence>
<dbReference type="InterPro" id="IPR011029">
    <property type="entry name" value="DEATH-like_dom_sf"/>
</dbReference>
<dbReference type="GO" id="GO:0035556">
    <property type="term" value="P:intracellular signal transduction"/>
    <property type="evidence" value="ECO:0007669"/>
    <property type="project" value="TreeGrafter"/>
</dbReference>
<sequence>MFYFLNVENFLFGIFLVMNLHIFVMIILLEILIVVTRCSDDPQDEYKELLYWLNFLKGRVTPSEPIGHCGLMARRAIVVIVGTFWGTTSNSNNSSQPPITRNEAEAMMKTLKMRFETHFEIYSQLILVDLSAQQDCNGLKELRNYLVKSRENILQRLQHPLRLLDPSLIFLEQLREKYSQFPCVTWNYFNFLIPSEVNPLANDGHCRQLIQQLQLIGEVVYLRDECKELDYIVISPEWLGTHLLGTLFSTQFSQTNPTNGRLTFDDFAIAFPEVADTGDLLQILETLQICSFVDPDWEFPSFFTLNPPSDIWLPNRSNFLYAGLRIKPARGMEQTMQAIFPRIQVAMRKSMQDFQDPMDAELLQWKNCSKMQSGKMEALVRLISDSVEIQIRGPSLMANTAIYFLEDLSNLVEQTASEVAPGISTEKHFLSPKHLKEHKNNPASFTPEIIMEMQLNESLIIENSDGEQEEFTDVVCFGSTEVAGLLSLGIDISVAQLQPCTRSELAALLDPSDPMGRDWSILAVRLNLAEALPSVDSTGQCLSRTDQLLAEWALTSNENISIGRLATILHEMGREDVKQLLFRRVPLYLFNSTNTQQQHNNN</sequence>
<keyword evidence="4" id="KW-0418">Kinase</keyword>
<gene>
    <name evidence="8" type="ORF">Mgra_00005435</name>
</gene>
<evidence type="ECO:0000256" key="3">
    <source>
        <dbReference type="ARBA" id="ARBA00022741"/>
    </source>
</evidence>
<keyword evidence="5" id="KW-0067">ATP-binding</keyword>
<comment type="caution">
    <text evidence="8">The sequence shown here is derived from an EMBL/GenBank/DDBJ whole genome shotgun (WGS) entry which is preliminary data.</text>
</comment>
<evidence type="ECO:0000256" key="4">
    <source>
        <dbReference type="ARBA" id="ARBA00022777"/>
    </source>
</evidence>
<keyword evidence="9" id="KW-1185">Reference proteome</keyword>
<dbReference type="AlphaFoldDB" id="A0A8S9ZPL9"/>
<evidence type="ECO:0000313" key="8">
    <source>
        <dbReference type="EMBL" id="KAF7635152.1"/>
    </source>
</evidence>
<proteinExistence type="predicted"/>
<evidence type="ECO:0000313" key="9">
    <source>
        <dbReference type="Proteomes" id="UP000605970"/>
    </source>
</evidence>
<dbReference type="InterPro" id="IPR000488">
    <property type="entry name" value="Death_dom"/>
</dbReference>
<evidence type="ECO:0000256" key="6">
    <source>
        <dbReference type="SAM" id="Phobius"/>
    </source>
</evidence>
<protein>
    <recommendedName>
        <fullName evidence="7">Death domain-containing protein</fullName>
    </recommendedName>
</protein>
<keyword evidence="6" id="KW-0472">Membrane</keyword>
<dbReference type="GO" id="GO:0005634">
    <property type="term" value="C:nucleus"/>
    <property type="evidence" value="ECO:0007669"/>
    <property type="project" value="TreeGrafter"/>
</dbReference>
<dbReference type="SMART" id="SM00005">
    <property type="entry name" value="DEATH"/>
    <property type="match status" value="1"/>
</dbReference>